<keyword evidence="4" id="KW-1185">Reference proteome</keyword>
<accession>A0A2G5EZM4</accession>
<dbReference type="Proteomes" id="UP000230069">
    <property type="component" value="Unassembled WGS sequence"/>
</dbReference>
<evidence type="ECO:0000259" key="2">
    <source>
        <dbReference type="Pfam" id="PF23622"/>
    </source>
</evidence>
<dbReference type="InterPro" id="IPR032675">
    <property type="entry name" value="LRR_dom_sf"/>
</dbReference>
<gene>
    <name evidence="3" type="ORF">AQUCO_00300544v1</name>
</gene>
<dbReference type="STRING" id="218851.A0A2G5EZM4"/>
<protein>
    <recommendedName>
        <fullName evidence="5">F-box domain-containing protein</fullName>
    </recommendedName>
</protein>
<proteinExistence type="predicted"/>
<dbReference type="CDD" id="cd22160">
    <property type="entry name" value="F-box_AtFBL13-like"/>
    <property type="match status" value="1"/>
</dbReference>
<dbReference type="InterPro" id="IPR001810">
    <property type="entry name" value="F-box_dom"/>
</dbReference>
<dbReference type="AlphaFoldDB" id="A0A2G5EZM4"/>
<evidence type="ECO:0000313" key="3">
    <source>
        <dbReference type="EMBL" id="PIA61097.1"/>
    </source>
</evidence>
<dbReference type="Pfam" id="PF23622">
    <property type="entry name" value="LRR_At1g61320_AtMIF1"/>
    <property type="match status" value="1"/>
</dbReference>
<dbReference type="PANTHER" id="PTHR34145:SF28">
    <property type="entry name" value="F-BOX DOMAIN-CONTAINING PROTEIN"/>
    <property type="match status" value="1"/>
</dbReference>
<dbReference type="Gene3D" id="3.80.10.10">
    <property type="entry name" value="Ribonuclease Inhibitor"/>
    <property type="match status" value="1"/>
</dbReference>
<dbReference type="OrthoDB" id="1696527at2759"/>
<dbReference type="SUPFAM" id="SSF81383">
    <property type="entry name" value="F-box domain"/>
    <property type="match status" value="1"/>
</dbReference>
<dbReference type="InterPro" id="IPR055357">
    <property type="entry name" value="LRR_At1g61320_AtMIF1"/>
</dbReference>
<dbReference type="InterPro" id="IPR053772">
    <property type="entry name" value="At1g61320/At1g61330-like"/>
</dbReference>
<feature type="non-terminal residue" evidence="3">
    <location>
        <position position="1"/>
    </location>
</feature>
<dbReference type="EMBL" id="KZ305020">
    <property type="protein sequence ID" value="PIA61097.1"/>
    <property type="molecule type" value="Genomic_DNA"/>
</dbReference>
<evidence type="ECO:0000313" key="4">
    <source>
        <dbReference type="Proteomes" id="UP000230069"/>
    </source>
</evidence>
<name>A0A2G5EZM4_AQUCA</name>
<feature type="domain" description="At1g61320/AtMIF1 LRR" evidence="2">
    <location>
        <begin position="143"/>
        <end position="462"/>
    </location>
</feature>
<reference evidence="3 4" key="1">
    <citation type="submission" date="2017-09" db="EMBL/GenBank/DDBJ databases">
        <title>WGS assembly of Aquilegia coerulea Goldsmith.</title>
        <authorList>
            <person name="Hodges S."/>
            <person name="Kramer E."/>
            <person name="Nordborg M."/>
            <person name="Tomkins J."/>
            <person name="Borevitz J."/>
            <person name="Derieg N."/>
            <person name="Yan J."/>
            <person name="Mihaltcheva S."/>
            <person name="Hayes R.D."/>
            <person name="Rokhsar D."/>
        </authorList>
    </citation>
    <scope>NUCLEOTIDE SEQUENCE [LARGE SCALE GENOMIC DNA]</scope>
    <source>
        <strain evidence="4">cv. Goldsmith</strain>
    </source>
</reference>
<dbReference type="InterPro" id="IPR053781">
    <property type="entry name" value="F-box_AtFBL13-like"/>
</dbReference>
<dbReference type="PANTHER" id="PTHR34145">
    <property type="entry name" value="OS02G0105600 PROTEIN"/>
    <property type="match status" value="1"/>
</dbReference>
<feature type="domain" description="F-box" evidence="1">
    <location>
        <begin position="36"/>
        <end position="73"/>
    </location>
</feature>
<dbReference type="Pfam" id="PF00646">
    <property type="entry name" value="F-box"/>
    <property type="match status" value="1"/>
</dbReference>
<organism evidence="3 4">
    <name type="scientific">Aquilegia coerulea</name>
    <name type="common">Rocky mountain columbine</name>
    <dbReference type="NCBI Taxonomy" id="218851"/>
    <lineage>
        <taxon>Eukaryota</taxon>
        <taxon>Viridiplantae</taxon>
        <taxon>Streptophyta</taxon>
        <taxon>Embryophyta</taxon>
        <taxon>Tracheophyta</taxon>
        <taxon>Spermatophyta</taxon>
        <taxon>Magnoliopsida</taxon>
        <taxon>Ranunculales</taxon>
        <taxon>Ranunculaceae</taxon>
        <taxon>Thalictroideae</taxon>
        <taxon>Aquilegia</taxon>
    </lineage>
</organism>
<dbReference type="SUPFAM" id="SSF52058">
    <property type="entry name" value="L domain-like"/>
    <property type="match status" value="1"/>
</dbReference>
<evidence type="ECO:0000259" key="1">
    <source>
        <dbReference type="Pfam" id="PF00646"/>
    </source>
</evidence>
<sequence>LLESVTTTNLRLRGTYDYEKAVSATISDIMISEDWISGLPDEILHFTLSLMSLREAVRTSILSRRWRYCWKTSLKLSRSLNLDVFVMRESNYQTKMFYDYRYGPLMYNRNLLLEERRKFVQWVDQIMKVDYPVIDSFRLSFYLKKEFAHRIDQWISVAVAKRVQNLVIDLSGLHTLPFSPGDEELYLFPYWLFTKETGSLVKCLCLNSCTLGPLDFSCFSSLVDLQLENIVINQVDITKFLSSCPNLEKLVLVDCRRLLDLEISGRSLKLKYLTVIKCYCEREIKIDSRNLTRLEYCGKPVKFSFLDVPHLSNVIIRYLRNDLSAGLSYALGKLSSDLPKMESLFLTVGRIKGTTIPQQLPLFANLKKLVLKIVSREEYLWAFIPLVQAAPYLHTLELHLYHSASKCEVLQRPSDAPQFYLKEIVLSGFTATSHEIEFMKYLFRNCKVLEKIIIDCVRRMYNHKQGFFYIDFHSDYGYSKEKADRGVKEAAFEKKKIEEQAHEQLVNDVPFGVELLFV</sequence>
<dbReference type="InterPro" id="IPR036047">
    <property type="entry name" value="F-box-like_dom_sf"/>
</dbReference>
<evidence type="ECO:0008006" key="5">
    <source>
        <dbReference type="Google" id="ProtNLM"/>
    </source>
</evidence>
<dbReference type="InParanoid" id="A0A2G5EZM4"/>